<comment type="caution">
    <text evidence="4">Lacks conserved residue(s) required for the propagation of feature annotation.</text>
</comment>
<feature type="binding site" evidence="4">
    <location>
        <position position="132"/>
    </location>
    <ligand>
        <name>Mg(2+)</name>
        <dbReference type="ChEBI" id="CHEBI:18420"/>
    </ligand>
</feature>
<keyword evidence="6" id="KW-1185">Reference proteome</keyword>
<keyword evidence="4" id="KW-0819">tRNA processing</keyword>
<name>A0A4R2KWZ4_9FIRM</name>
<evidence type="ECO:0000256" key="4">
    <source>
        <dbReference type="HAMAP-Rule" id="MF_02217"/>
    </source>
</evidence>
<dbReference type="InterPro" id="IPR002935">
    <property type="entry name" value="SAM_O-MeTrfase"/>
</dbReference>
<dbReference type="CDD" id="cd02440">
    <property type="entry name" value="AdoMet_MTases"/>
    <property type="match status" value="1"/>
</dbReference>
<evidence type="ECO:0000256" key="3">
    <source>
        <dbReference type="ARBA" id="ARBA00022691"/>
    </source>
</evidence>
<reference evidence="5 6" key="1">
    <citation type="submission" date="2019-03" db="EMBL/GenBank/DDBJ databases">
        <title>Genomic Encyclopedia of Type Strains, Phase IV (KMG-IV): sequencing the most valuable type-strain genomes for metagenomic binning, comparative biology and taxonomic classification.</title>
        <authorList>
            <person name="Goeker M."/>
        </authorList>
    </citation>
    <scope>NUCLEOTIDE SEQUENCE [LARGE SCALE GENOMIC DNA]</scope>
    <source>
        <strain evidence="5 6">DSM 102940</strain>
    </source>
</reference>
<dbReference type="Pfam" id="PF01596">
    <property type="entry name" value="Methyltransf_3"/>
    <property type="match status" value="1"/>
</dbReference>
<dbReference type="GO" id="GO:0008171">
    <property type="term" value="F:O-methyltransferase activity"/>
    <property type="evidence" value="ECO:0007669"/>
    <property type="project" value="InterPro"/>
</dbReference>
<dbReference type="EC" id="2.1.1.-" evidence="4"/>
<evidence type="ECO:0000313" key="6">
    <source>
        <dbReference type="Proteomes" id="UP000294919"/>
    </source>
</evidence>
<sequence length="213" mass="24020">MSNIVNELVEAYIRDTLPQNEGHLKEMEDYARMNHVPIVQPEVAKLLEVITKINQTKSILEVGTAIGYSAIVFTRAMEDGKLISIERRADMVEIARENIKMAELDGQIKILEGNAEEVIPTLEGQFDLIFLDAAKGQYMNFLSESIDLLKVGGVLISDNVLYKGMIASNEYVIRRKITIVKRMRNYLEYITKHPQLTTSLLSIGDGVAISYKK</sequence>
<dbReference type="GO" id="GO:0000287">
    <property type="term" value="F:magnesium ion binding"/>
    <property type="evidence" value="ECO:0007669"/>
    <property type="project" value="UniProtKB-UniRule"/>
</dbReference>
<protein>
    <recommendedName>
        <fullName evidence="4">tRNA 5-hydroxyuridine methyltransferase</fullName>
        <ecNumber evidence="4">2.1.1.-</ecNumber>
    </recommendedName>
    <alternativeName>
        <fullName evidence="4">ho5U methyltransferase</fullName>
    </alternativeName>
</protein>
<evidence type="ECO:0000313" key="5">
    <source>
        <dbReference type="EMBL" id="TCO79081.1"/>
    </source>
</evidence>
<feature type="binding site" evidence="4">
    <location>
        <position position="132"/>
    </location>
    <ligand>
        <name>S-adenosyl-L-methionine</name>
        <dbReference type="ChEBI" id="CHEBI:59789"/>
    </ligand>
</feature>
<dbReference type="PROSITE" id="PS51682">
    <property type="entry name" value="SAM_OMT_I"/>
    <property type="match status" value="1"/>
</dbReference>
<keyword evidence="1 4" id="KW-0489">Methyltransferase</keyword>
<dbReference type="InterPro" id="IPR029063">
    <property type="entry name" value="SAM-dependent_MTases_sf"/>
</dbReference>
<dbReference type="SUPFAM" id="SSF53335">
    <property type="entry name" value="S-adenosyl-L-methionine-dependent methyltransferases"/>
    <property type="match status" value="1"/>
</dbReference>
<dbReference type="InterPro" id="IPR043675">
    <property type="entry name" value="TrmR_methyltr"/>
</dbReference>
<keyword evidence="4" id="KW-0460">Magnesium</keyword>
<feature type="binding site" evidence="4">
    <location>
        <position position="159"/>
    </location>
    <ligand>
        <name>Mg(2+)</name>
        <dbReference type="ChEBI" id="CHEBI:18420"/>
    </ligand>
</feature>
<dbReference type="OrthoDB" id="9799672at2"/>
<feature type="binding site" evidence="4">
    <location>
        <position position="39"/>
    </location>
    <ligand>
        <name>S-adenosyl-L-methionine</name>
        <dbReference type="ChEBI" id="CHEBI:59789"/>
    </ligand>
</feature>
<feature type="binding site" evidence="4">
    <location>
        <position position="86"/>
    </location>
    <ligand>
        <name>S-adenosyl-L-methionine</name>
        <dbReference type="ChEBI" id="CHEBI:59789"/>
    </ligand>
</feature>
<feature type="binding site" evidence="4">
    <location>
        <position position="158"/>
    </location>
    <ligand>
        <name>Mg(2+)</name>
        <dbReference type="ChEBI" id="CHEBI:18420"/>
    </ligand>
</feature>
<keyword evidence="2 4" id="KW-0808">Transferase</keyword>
<keyword evidence="3 4" id="KW-0949">S-adenosyl-L-methionine</keyword>
<dbReference type="Proteomes" id="UP000294919">
    <property type="component" value="Unassembled WGS sequence"/>
</dbReference>
<comment type="subunit">
    <text evidence="4">Homodimer.</text>
</comment>
<proteinExistence type="inferred from homology"/>
<feature type="binding site" evidence="4">
    <location>
        <position position="69"/>
    </location>
    <ligand>
        <name>S-adenosyl-L-methionine</name>
        <dbReference type="ChEBI" id="CHEBI:59789"/>
    </ligand>
</feature>
<dbReference type="Gene3D" id="3.40.50.150">
    <property type="entry name" value="Vaccinia Virus protein VP39"/>
    <property type="match status" value="1"/>
</dbReference>
<evidence type="ECO:0000256" key="2">
    <source>
        <dbReference type="ARBA" id="ARBA00022679"/>
    </source>
</evidence>
<dbReference type="PANTHER" id="PTHR43836">
    <property type="entry name" value="CATECHOL O-METHYLTRANSFERASE 1-RELATED"/>
    <property type="match status" value="1"/>
</dbReference>
<organism evidence="5 6">
    <name type="scientific">Marinisporobacter balticus</name>
    <dbReference type="NCBI Taxonomy" id="2018667"/>
    <lineage>
        <taxon>Bacteria</taxon>
        <taxon>Bacillati</taxon>
        <taxon>Bacillota</taxon>
        <taxon>Clostridia</taxon>
        <taxon>Peptostreptococcales</taxon>
        <taxon>Thermotaleaceae</taxon>
        <taxon>Marinisporobacter</taxon>
    </lineage>
</organism>
<dbReference type="PANTHER" id="PTHR43836:SF2">
    <property type="entry name" value="CATECHOL O-METHYLTRANSFERASE 1-RELATED"/>
    <property type="match status" value="1"/>
</dbReference>
<dbReference type="EMBL" id="SLWV01000003">
    <property type="protein sequence ID" value="TCO79081.1"/>
    <property type="molecule type" value="Genomic_DNA"/>
</dbReference>
<comment type="similarity">
    <text evidence="4">Belongs to the class I-like SAM-binding methyltransferase superfamily. Cation-dependent O-methyltransferase family.</text>
</comment>
<accession>A0A4R2KWZ4</accession>
<dbReference type="AlphaFoldDB" id="A0A4R2KWZ4"/>
<dbReference type="HAMAP" id="MF_02217">
    <property type="entry name" value="TrmR_methyltr"/>
    <property type="match status" value="1"/>
</dbReference>
<comment type="function">
    <text evidence="4">Catalyzes the methylation of 5-hydroxyuridine (ho5U) to form 5-methoxyuridine (mo5U) at position 34 in tRNAs.</text>
</comment>
<dbReference type="RefSeq" id="WP_132242795.1">
    <property type="nucleotide sequence ID" value="NZ_SLWV01000003.1"/>
</dbReference>
<dbReference type="GO" id="GO:0016300">
    <property type="term" value="F:tRNA (uridine) methyltransferase activity"/>
    <property type="evidence" value="ECO:0007669"/>
    <property type="project" value="UniProtKB-UniRule"/>
</dbReference>
<dbReference type="GO" id="GO:0030488">
    <property type="term" value="P:tRNA methylation"/>
    <property type="evidence" value="ECO:0007669"/>
    <property type="project" value="UniProtKB-UniRule"/>
</dbReference>
<gene>
    <name evidence="4" type="primary">trmR</name>
    <name evidence="5" type="ORF">EV214_103133</name>
</gene>
<comment type="catalytic activity">
    <reaction evidence="4">
        <text>5-hydroxyuridine(34) in tRNA + S-adenosyl-L-methionine = 5-methoxyuridine(34) in tRNA + S-adenosyl-L-homocysteine + H(+)</text>
        <dbReference type="Rhea" id="RHEA:60524"/>
        <dbReference type="Rhea" id="RHEA-COMP:13381"/>
        <dbReference type="Rhea" id="RHEA-COMP:15591"/>
        <dbReference type="ChEBI" id="CHEBI:15378"/>
        <dbReference type="ChEBI" id="CHEBI:57856"/>
        <dbReference type="ChEBI" id="CHEBI:59789"/>
        <dbReference type="ChEBI" id="CHEBI:136877"/>
        <dbReference type="ChEBI" id="CHEBI:143860"/>
    </reaction>
</comment>
<keyword evidence="4" id="KW-0479">Metal-binding</keyword>
<evidence type="ECO:0000256" key="1">
    <source>
        <dbReference type="ARBA" id="ARBA00022603"/>
    </source>
</evidence>
<comment type="caution">
    <text evidence="5">The sequence shown here is derived from an EMBL/GenBank/DDBJ whole genome shotgun (WGS) entry which is preliminary data.</text>
</comment>